<dbReference type="RefSeq" id="WP_261696954.1">
    <property type="nucleotide sequence ID" value="NZ_CP104694.1"/>
</dbReference>
<dbReference type="Proteomes" id="UP001064632">
    <property type="component" value="Chromosome"/>
</dbReference>
<accession>A0ABY6BQF2</accession>
<reference evidence="1" key="1">
    <citation type="submission" date="2022-09" db="EMBL/GenBank/DDBJ databases">
        <title>Tahibacter sp. nov., isolated from a fresh water.</title>
        <authorList>
            <person name="Baek J.H."/>
            <person name="Lee J.K."/>
            <person name="Kim J.M."/>
            <person name="Jeon C.O."/>
        </authorList>
    </citation>
    <scope>NUCLEOTIDE SEQUENCE</scope>
    <source>
        <strain evidence="1">W38</strain>
    </source>
</reference>
<protein>
    <submittedName>
        <fullName evidence="1">Uncharacterized protein</fullName>
    </submittedName>
</protein>
<organism evidence="1 2">
    <name type="scientific">Tahibacter amnicola</name>
    <dbReference type="NCBI Taxonomy" id="2976241"/>
    <lineage>
        <taxon>Bacteria</taxon>
        <taxon>Pseudomonadati</taxon>
        <taxon>Pseudomonadota</taxon>
        <taxon>Gammaproteobacteria</taxon>
        <taxon>Lysobacterales</taxon>
        <taxon>Rhodanobacteraceae</taxon>
        <taxon>Tahibacter</taxon>
    </lineage>
</organism>
<gene>
    <name evidence="1" type="ORF">N4264_10355</name>
</gene>
<sequence length="57" mass="6691">MWRGERIAHTRQQPWDEHGLLVLPRFYVIQSEMPAWQACMDAQIARRGLKARIEGAD</sequence>
<keyword evidence="2" id="KW-1185">Reference proteome</keyword>
<dbReference type="EMBL" id="CP104694">
    <property type="protein sequence ID" value="UXI70002.1"/>
    <property type="molecule type" value="Genomic_DNA"/>
</dbReference>
<evidence type="ECO:0000313" key="1">
    <source>
        <dbReference type="EMBL" id="UXI70002.1"/>
    </source>
</evidence>
<name>A0ABY6BQF2_9GAMM</name>
<evidence type="ECO:0000313" key="2">
    <source>
        <dbReference type="Proteomes" id="UP001064632"/>
    </source>
</evidence>
<proteinExistence type="predicted"/>